<feature type="transmembrane region" description="Helical" evidence="1">
    <location>
        <begin position="12"/>
        <end position="37"/>
    </location>
</feature>
<keyword evidence="1" id="KW-1133">Transmembrane helix</keyword>
<protein>
    <submittedName>
        <fullName evidence="2">Uncharacterized protein</fullName>
    </submittedName>
</protein>
<evidence type="ECO:0000313" key="2">
    <source>
        <dbReference type="EMBL" id="MBX51293.1"/>
    </source>
</evidence>
<keyword evidence="1" id="KW-0812">Transmembrane</keyword>
<proteinExistence type="predicted"/>
<dbReference type="AlphaFoldDB" id="A0A2P2P9H6"/>
<evidence type="ECO:0000256" key="1">
    <source>
        <dbReference type="SAM" id="Phobius"/>
    </source>
</evidence>
<sequence>MVVFFSPNFLNFIKLLPMLHSLASKHMIYPFCLALFLL</sequence>
<name>A0A2P2P9H6_RHIMU</name>
<dbReference type="EMBL" id="GGEC01070809">
    <property type="protein sequence ID" value="MBX51293.1"/>
    <property type="molecule type" value="Transcribed_RNA"/>
</dbReference>
<keyword evidence="1" id="KW-0472">Membrane</keyword>
<reference evidence="2" key="1">
    <citation type="submission" date="2018-02" db="EMBL/GenBank/DDBJ databases">
        <title>Rhizophora mucronata_Transcriptome.</title>
        <authorList>
            <person name="Meera S.P."/>
            <person name="Sreeshan A."/>
            <person name="Augustine A."/>
        </authorList>
    </citation>
    <scope>NUCLEOTIDE SEQUENCE</scope>
    <source>
        <tissue evidence="2">Leaf</tissue>
    </source>
</reference>
<organism evidence="2">
    <name type="scientific">Rhizophora mucronata</name>
    <name type="common">Asiatic mangrove</name>
    <dbReference type="NCBI Taxonomy" id="61149"/>
    <lineage>
        <taxon>Eukaryota</taxon>
        <taxon>Viridiplantae</taxon>
        <taxon>Streptophyta</taxon>
        <taxon>Embryophyta</taxon>
        <taxon>Tracheophyta</taxon>
        <taxon>Spermatophyta</taxon>
        <taxon>Magnoliopsida</taxon>
        <taxon>eudicotyledons</taxon>
        <taxon>Gunneridae</taxon>
        <taxon>Pentapetalae</taxon>
        <taxon>rosids</taxon>
        <taxon>fabids</taxon>
        <taxon>Malpighiales</taxon>
        <taxon>Rhizophoraceae</taxon>
        <taxon>Rhizophora</taxon>
    </lineage>
</organism>
<accession>A0A2P2P9H6</accession>